<evidence type="ECO:0000259" key="4">
    <source>
        <dbReference type="PROSITE" id="PS51253"/>
    </source>
</evidence>
<evidence type="ECO:0000256" key="2">
    <source>
        <dbReference type="ARBA" id="ARBA00023125"/>
    </source>
</evidence>
<dbReference type="InterPro" id="IPR050863">
    <property type="entry name" value="CenT-Element_Derived"/>
</dbReference>
<dbReference type="AlphaFoldDB" id="A0A8B7PFV6"/>
<dbReference type="PROSITE" id="PS51253">
    <property type="entry name" value="HTH_CENPB"/>
    <property type="match status" value="1"/>
</dbReference>
<evidence type="ECO:0000313" key="5">
    <source>
        <dbReference type="Proteomes" id="UP000694843"/>
    </source>
</evidence>
<evidence type="ECO:0000313" key="6">
    <source>
        <dbReference type="RefSeq" id="XP_018025023.1"/>
    </source>
</evidence>
<dbReference type="Proteomes" id="UP000694843">
    <property type="component" value="Unplaced"/>
</dbReference>
<evidence type="ECO:0000256" key="3">
    <source>
        <dbReference type="ARBA" id="ARBA00023242"/>
    </source>
</evidence>
<comment type="subcellular location">
    <subcellularLocation>
        <location evidence="1">Nucleus</location>
    </subcellularLocation>
</comment>
<dbReference type="GO" id="GO:0005634">
    <property type="term" value="C:nucleus"/>
    <property type="evidence" value="ECO:0007669"/>
    <property type="project" value="UniProtKB-SubCell"/>
</dbReference>
<dbReference type="GO" id="GO:0003677">
    <property type="term" value="F:DNA binding"/>
    <property type="evidence" value="ECO:0007669"/>
    <property type="project" value="UniProtKB-KW"/>
</dbReference>
<protein>
    <submittedName>
        <fullName evidence="6">Uncharacterized protein LOC108680654</fullName>
    </submittedName>
</protein>
<reference evidence="6" key="1">
    <citation type="submission" date="2025-08" db="UniProtKB">
        <authorList>
            <consortium name="RefSeq"/>
        </authorList>
    </citation>
    <scope>IDENTIFICATION</scope>
    <source>
        <tissue evidence="6">Whole organism</tissue>
    </source>
</reference>
<dbReference type="Pfam" id="PF03221">
    <property type="entry name" value="HTH_Tnp_Tc5"/>
    <property type="match status" value="1"/>
</dbReference>
<keyword evidence="2" id="KW-0238">DNA-binding</keyword>
<dbReference type="PANTHER" id="PTHR19303">
    <property type="entry name" value="TRANSPOSON"/>
    <property type="match status" value="1"/>
</dbReference>
<dbReference type="GeneID" id="108680654"/>
<accession>A0A8B7PFV6</accession>
<dbReference type="InterPro" id="IPR007889">
    <property type="entry name" value="HTH_Psq"/>
</dbReference>
<sequence length="626" mass="69964">MGAQREELSNWWLLFNSSAMDKSLTTKSPLGSKEIIKRKLFARKPYLGVSLSNALHAVKTGKLSISQAAHQYGIPKSTLRSRLASNTSMVPSHGGTAPALSADVEKDLVDWLHARDRMGARVGWHELALAVEKLLEISPATCTSSLPSKSLHSSLPSSGWLVRFKRRHPSAPMLKTKKEDWYPPNKFTDEVFLEWIRQLQSHIIFKADISVCDLFTFEKANLIYTIGLLTFSLESSRVSVSWENNKSGFAQLLLCFDATGKIMKPTLLINQEQLLVWQELSTQDKSVFDVLVHEEFFNSDVLCVMIEKIVALKSNSEICLLLLDKSLAVADPTAMKLAQKSNVVLHCFPYHSLKKQPRYYGPLAKVKQIVDGKIIDGLSASEKFCLISNSWQQLNTESCASDSFNSCGLLPLNVEYIQALEVSSGNSNKSLNATELERSVSSDLIKGMEIALNVIETRCLEPQYLPVYENFLMQNSSPKNDPMFNVWKELKCEISLYKNKSINEQALGSSTAKIATDKSGDCLINEQGPIDDVHATKPELAAPKHCEAEEPENLESNREPYSALLRDSVPISDRYKREFNFDTMPGLNLEQHALEIMGQYQAMTGSVDLQQLVIDADTDFETDLAN</sequence>
<dbReference type="OrthoDB" id="10035668at2759"/>
<name>A0A8B7PFV6_HYAAZ</name>
<dbReference type="RefSeq" id="XP_018025023.1">
    <property type="nucleotide sequence ID" value="XM_018169534.2"/>
</dbReference>
<organism evidence="5 6">
    <name type="scientific">Hyalella azteca</name>
    <name type="common">Amphipod</name>
    <dbReference type="NCBI Taxonomy" id="294128"/>
    <lineage>
        <taxon>Eukaryota</taxon>
        <taxon>Metazoa</taxon>
        <taxon>Ecdysozoa</taxon>
        <taxon>Arthropoda</taxon>
        <taxon>Crustacea</taxon>
        <taxon>Multicrustacea</taxon>
        <taxon>Malacostraca</taxon>
        <taxon>Eumalacostraca</taxon>
        <taxon>Peracarida</taxon>
        <taxon>Amphipoda</taxon>
        <taxon>Senticaudata</taxon>
        <taxon>Talitrida</taxon>
        <taxon>Talitroidea</taxon>
        <taxon>Hyalellidae</taxon>
        <taxon>Hyalella</taxon>
    </lineage>
</organism>
<dbReference type="Gene3D" id="1.10.10.60">
    <property type="entry name" value="Homeodomain-like"/>
    <property type="match status" value="1"/>
</dbReference>
<dbReference type="InterPro" id="IPR009057">
    <property type="entry name" value="Homeodomain-like_sf"/>
</dbReference>
<dbReference type="SUPFAM" id="SSF46689">
    <property type="entry name" value="Homeodomain-like"/>
    <property type="match status" value="1"/>
</dbReference>
<gene>
    <name evidence="6" type="primary">LOC108680654</name>
</gene>
<keyword evidence="3" id="KW-0539">Nucleus</keyword>
<proteinExistence type="predicted"/>
<evidence type="ECO:0000256" key="1">
    <source>
        <dbReference type="ARBA" id="ARBA00004123"/>
    </source>
</evidence>
<dbReference type="KEGG" id="hazt:108680654"/>
<dbReference type="Pfam" id="PF05225">
    <property type="entry name" value="HTH_psq"/>
    <property type="match status" value="1"/>
</dbReference>
<dbReference type="InterPro" id="IPR006600">
    <property type="entry name" value="HTH_CenpB_DNA-bd_dom"/>
</dbReference>
<feature type="domain" description="HTH CENPB-type" evidence="4">
    <location>
        <begin position="92"/>
        <end position="174"/>
    </location>
</feature>
<keyword evidence="5" id="KW-1185">Reference proteome</keyword>